<keyword evidence="3" id="KW-1185">Reference proteome</keyword>
<evidence type="ECO:0000313" key="3">
    <source>
        <dbReference type="Proteomes" id="UP000215506"/>
    </source>
</evidence>
<comment type="caution">
    <text evidence="2">The sequence shown here is derived from an EMBL/GenBank/DDBJ whole genome shotgun (WGS) entry which is preliminary data.</text>
</comment>
<feature type="region of interest" description="Disordered" evidence="1">
    <location>
        <begin position="91"/>
        <end position="164"/>
    </location>
</feature>
<protein>
    <submittedName>
        <fullName evidence="2">Uncharacterized protein</fullName>
    </submittedName>
</protein>
<dbReference type="EMBL" id="NGAF01000027">
    <property type="protein sequence ID" value="OXR40717.1"/>
    <property type="molecule type" value="Genomic_DNA"/>
</dbReference>
<sequence>MENPSEVSFDVAHGDVAVSRQLRRSLETIKSSVSDPALRKQLDDVLSGRRSMRDFGASDAFAGIMDSVPAGQLNRALTMPEDERQALAQVGEQELERLRSDQHETAPTPPRVDVPPTPPSPAKDTGSPVIPRTRKPNREQLYTPDEPDEDDLYFQQRRTQGWLE</sequence>
<accession>A0A231GVQ8</accession>
<evidence type="ECO:0000256" key="1">
    <source>
        <dbReference type="SAM" id="MobiDB-lite"/>
    </source>
</evidence>
<evidence type="ECO:0000313" key="2">
    <source>
        <dbReference type="EMBL" id="OXR40717.1"/>
    </source>
</evidence>
<feature type="compositionally biased region" description="Basic and acidic residues" evidence="1">
    <location>
        <begin position="94"/>
        <end position="104"/>
    </location>
</feature>
<proteinExistence type="predicted"/>
<feature type="compositionally biased region" description="Pro residues" evidence="1">
    <location>
        <begin position="107"/>
        <end position="121"/>
    </location>
</feature>
<dbReference type="RefSeq" id="WP_094027997.1">
    <property type="nucleotide sequence ID" value="NZ_NGAF01000027.1"/>
</dbReference>
<name>A0A231GVQ8_9NOCA</name>
<dbReference type="AlphaFoldDB" id="A0A231GVQ8"/>
<organism evidence="2 3">
    <name type="scientific">Nocardia cerradoensis</name>
    <dbReference type="NCBI Taxonomy" id="85688"/>
    <lineage>
        <taxon>Bacteria</taxon>
        <taxon>Bacillati</taxon>
        <taxon>Actinomycetota</taxon>
        <taxon>Actinomycetes</taxon>
        <taxon>Mycobacteriales</taxon>
        <taxon>Nocardiaceae</taxon>
        <taxon>Nocardia</taxon>
    </lineage>
</organism>
<gene>
    <name evidence="2" type="ORF">B7C42_07141</name>
</gene>
<reference evidence="2 3" key="1">
    <citation type="submission" date="2017-07" db="EMBL/GenBank/DDBJ databases">
        <title>First draft Genome Sequence of Nocardia cerradoensis isolated from human infection.</title>
        <authorList>
            <person name="Carrasco G."/>
        </authorList>
    </citation>
    <scope>NUCLEOTIDE SEQUENCE [LARGE SCALE GENOMIC DNA]</scope>
    <source>
        <strain evidence="2 3">CNM20130759</strain>
    </source>
</reference>
<dbReference type="Proteomes" id="UP000215506">
    <property type="component" value="Unassembled WGS sequence"/>
</dbReference>